<feature type="region of interest" description="Disordered" evidence="1">
    <location>
        <begin position="1"/>
        <end position="78"/>
    </location>
</feature>
<evidence type="ECO:0000313" key="2">
    <source>
        <dbReference type="EMBL" id="GAA5225953.1"/>
    </source>
</evidence>
<gene>
    <name evidence="2" type="ORF">GCM10025778_04830</name>
</gene>
<feature type="compositionally biased region" description="Basic residues" evidence="1">
    <location>
        <begin position="28"/>
        <end position="41"/>
    </location>
</feature>
<dbReference type="RefSeq" id="WP_210100712.1">
    <property type="nucleotide sequence ID" value="NZ_BAABLK010000008.1"/>
</dbReference>
<proteinExistence type="predicted"/>
<comment type="caution">
    <text evidence="2">The sequence shown here is derived from an EMBL/GenBank/DDBJ whole genome shotgun (WGS) entry which is preliminary data.</text>
</comment>
<evidence type="ECO:0000313" key="3">
    <source>
        <dbReference type="Proteomes" id="UP001501257"/>
    </source>
</evidence>
<name>A0ABP9TJD1_9MICC</name>
<sequence>MRRGPRSPDSSARLTGTGMTHGSTFSAHRGRKRASTSRSARRSPSLGGPARANAKAVRTEAGEAPVQGAGFTPGARPRFGQSAQVRSIVAFREFLEEALPTGDLERATTPWGTLLPAGCVSGTDRLIAKYDQAGHRRWHYR</sequence>
<keyword evidence="3" id="KW-1185">Reference proteome</keyword>
<dbReference type="EMBL" id="BAABLK010000008">
    <property type="protein sequence ID" value="GAA5225953.1"/>
    <property type="molecule type" value="Genomic_DNA"/>
</dbReference>
<dbReference type="Proteomes" id="UP001501257">
    <property type="component" value="Unassembled WGS sequence"/>
</dbReference>
<accession>A0ABP9TJD1</accession>
<protein>
    <submittedName>
        <fullName evidence="2">Uncharacterized protein</fullName>
    </submittedName>
</protein>
<feature type="compositionally biased region" description="Polar residues" evidence="1">
    <location>
        <begin position="8"/>
        <end position="26"/>
    </location>
</feature>
<organism evidence="2 3">
    <name type="scientific">Paeniglutamicibacter antarcticus</name>
    <dbReference type="NCBI Taxonomy" id="494023"/>
    <lineage>
        <taxon>Bacteria</taxon>
        <taxon>Bacillati</taxon>
        <taxon>Actinomycetota</taxon>
        <taxon>Actinomycetes</taxon>
        <taxon>Micrococcales</taxon>
        <taxon>Micrococcaceae</taxon>
        <taxon>Paeniglutamicibacter</taxon>
    </lineage>
</organism>
<reference evidence="3" key="1">
    <citation type="journal article" date="2019" name="Int. J. Syst. Evol. Microbiol.">
        <title>The Global Catalogue of Microorganisms (GCM) 10K type strain sequencing project: providing services to taxonomists for standard genome sequencing and annotation.</title>
        <authorList>
            <consortium name="The Broad Institute Genomics Platform"/>
            <consortium name="The Broad Institute Genome Sequencing Center for Infectious Disease"/>
            <person name="Wu L."/>
            <person name="Ma J."/>
        </authorList>
    </citation>
    <scope>NUCLEOTIDE SEQUENCE [LARGE SCALE GENOMIC DNA]</scope>
    <source>
        <strain evidence="3">JCM 18952</strain>
    </source>
</reference>
<evidence type="ECO:0000256" key="1">
    <source>
        <dbReference type="SAM" id="MobiDB-lite"/>
    </source>
</evidence>